<dbReference type="GO" id="GO:0070063">
    <property type="term" value="F:RNA polymerase binding"/>
    <property type="evidence" value="ECO:0007669"/>
    <property type="project" value="InterPro"/>
</dbReference>
<dbReference type="eggNOG" id="KOG0155">
    <property type="taxonomic scope" value="Eukaryota"/>
</dbReference>
<gene>
    <name evidence="4" type="ORF">CMQ_7033</name>
</gene>
<evidence type="ECO:0000259" key="3">
    <source>
        <dbReference type="Pfam" id="PF01846"/>
    </source>
</evidence>
<dbReference type="OrthoDB" id="410044at2759"/>
<dbReference type="InterPro" id="IPR045148">
    <property type="entry name" value="TCRG1-like"/>
</dbReference>
<keyword evidence="5" id="KW-1185">Reference proteome</keyword>
<sequence>MAEDDTEPSDLNVDECQHTGQRGRLPISTTGDSDRNYGLVGESSMQGQLVASLDDSDSEYEEVEVADDWDGDERGVYQNPLKRQRIEEFDEDDIAFQLQAAAEGLDESGMGSLWGTAGNITELEHEDAPTVFKSLLDDFGINPYSSWEKIIEEGKLFDDPRYTILETMKARKTVWEDWSRTKIRGLKEQKAKEEKADPLLSYLSFLQRCATPRLFWPEFRRKYRKEAEIRDLSLSDKEKEKWYRDYVNRLKLPPATLKLDFTKLLKTIPVEGVEENILPRQIATDIRYICLDAKVREPLIKAYFQSIRGNAS</sequence>
<dbReference type="RefSeq" id="XP_014176193.1">
    <property type="nucleotide sequence ID" value="XM_014320718.1"/>
</dbReference>
<dbReference type="GeneID" id="25980533"/>
<dbReference type="HOGENOM" id="CLU_891524_0_0_1"/>
<dbReference type="PANTHER" id="PTHR15377">
    <property type="entry name" value="TRANSCRIPTION ELONGATION REGULATOR 1"/>
    <property type="match status" value="1"/>
</dbReference>
<dbReference type="Gene3D" id="1.10.10.440">
    <property type="entry name" value="FF domain"/>
    <property type="match status" value="1"/>
</dbReference>
<dbReference type="GO" id="GO:0003712">
    <property type="term" value="F:transcription coregulator activity"/>
    <property type="evidence" value="ECO:0007669"/>
    <property type="project" value="TreeGrafter"/>
</dbReference>
<feature type="domain" description="FF" evidence="3">
    <location>
        <begin position="131"/>
        <end position="178"/>
    </location>
</feature>
<evidence type="ECO:0000256" key="2">
    <source>
        <dbReference type="SAM" id="MobiDB-lite"/>
    </source>
</evidence>
<evidence type="ECO:0000313" key="5">
    <source>
        <dbReference type="Proteomes" id="UP000007796"/>
    </source>
</evidence>
<dbReference type="AlphaFoldDB" id="F0X6H9"/>
<dbReference type="EMBL" id="GL629727">
    <property type="protein sequence ID" value="EFX06711.1"/>
    <property type="molecule type" value="Genomic_DNA"/>
</dbReference>
<protein>
    <submittedName>
        <fullName evidence="4">Ff domain containing protein</fullName>
    </submittedName>
</protein>
<keyword evidence="1" id="KW-0677">Repeat</keyword>
<dbReference type="Pfam" id="PF01846">
    <property type="entry name" value="FF"/>
    <property type="match status" value="1"/>
</dbReference>
<feature type="region of interest" description="Disordered" evidence="2">
    <location>
        <begin position="1"/>
        <end position="57"/>
    </location>
</feature>
<dbReference type="InterPro" id="IPR002713">
    <property type="entry name" value="FF_domain"/>
</dbReference>
<accession>F0X6H9</accession>
<dbReference type="Proteomes" id="UP000007796">
    <property type="component" value="Unassembled WGS sequence"/>
</dbReference>
<dbReference type="InterPro" id="IPR036517">
    <property type="entry name" value="FF_domain_sf"/>
</dbReference>
<organism evidence="5">
    <name type="scientific">Grosmannia clavigera (strain kw1407 / UAMH 11150)</name>
    <name type="common">Blue stain fungus</name>
    <name type="synonym">Graphiocladiella clavigera</name>
    <dbReference type="NCBI Taxonomy" id="655863"/>
    <lineage>
        <taxon>Eukaryota</taxon>
        <taxon>Fungi</taxon>
        <taxon>Dikarya</taxon>
        <taxon>Ascomycota</taxon>
        <taxon>Pezizomycotina</taxon>
        <taxon>Sordariomycetes</taxon>
        <taxon>Sordariomycetidae</taxon>
        <taxon>Ophiostomatales</taxon>
        <taxon>Ophiostomataceae</taxon>
        <taxon>Leptographium</taxon>
    </lineage>
</organism>
<evidence type="ECO:0000256" key="1">
    <source>
        <dbReference type="ARBA" id="ARBA00022737"/>
    </source>
</evidence>
<dbReference type="STRING" id="655863.F0X6H9"/>
<reference evidence="4 5" key="1">
    <citation type="journal article" date="2011" name="Proc. Natl. Acad. Sci. U.S.A.">
        <title>Genome and transcriptome analyses of the mountain pine beetle-fungal symbiont Grosmannia clavigera, a lodgepole pine pathogen.</title>
        <authorList>
            <person name="DiGuistini S."/>
            <person name="Wang Y."/>
            <person name="Liao N.Y."/>
            <person name="Taylor G."/>
            <person name="Tanguay P."/>
            <person name="Feau N."/>
            <person name="Henrissat B."/>
            <person name="Chan S.K."/>
            <person name="Hesse-Orce U."/>
            <person name="Alamouti S.M."/>
            <person name="Tsui C.K.M."/>
            <person name="Docking R.T."/>
            <person name="Levasseur A."/>
            <person name="Haridas S."/>
            <person name="Robertson G."/>
            <person name="Birol I."/>
            <person name="Holt R.A."/>
            <person name="Marra M.A."/>
            <person name="Hamelin R.C."/>
            <person name="Hirst M."/>
            <person name="Jones S.J.M."/>
            <person name="Bohlmann J."/>
            <person name="Breuil C."/>
        </authorList>
    </citation>
    <scope>NUCLEOTIDE SEQUENCE [LARGE SCALE GENOMIC DNA]</scope>
    <source>
        <strain evidence="5">kw1407 / UAMH 11150</strain>
    </source>
</reference>
<dbReference type="PANTHER" id="PTHR15377:SF3">
    <property type="entry name" value="WW DOMAIN-CONTAINING PROTEIN"/>
    <property type="match status" value="1"/>
</dbReference>
<dbReference type="SUPFAM" id="SSF81698">
    <property type="entry name" value="FF domain"/>
    <property type="match status" value="1"/>
</dbReference>
<proteinExistence type="predicted"/>
<evidence type="ECO:0000313" key="4">
    <source>
        <dbReference type="EMBL" id="EFX06711.1"/>
    </source>
</evidence>
<dbReference type="InParanoid" id="F0X6H9"/>
<name>F0X6H9_GROCL</name>
<dbReference type="GO" id="GO:0005634">
    <property type="term" value="C:nucleus"/>
    <property type="evidence" value="ECO:0007669"/>
    <property type="project" value="TreeGrafter"/>
</dbReference>